<evidence type="ECO:0000256" key="5">
    <source>
        <dbReference type="ARBA" id="ARBA00022801"/>
    </source>
</evidence>
<evidence type="ECO:0000259" key="9">
    <source>
        <dbReference type="Pfam" id="PF12359"/>
    </source>
</evidence>
<organism evidence="11 12">
    <name type="scientific">Mycena alexandri</name>
    <dbReference type="NCBI Taxonomy" id="1745969"/>
    <lineage>
        <taxon>Eukaryota</taxon>
        <taxon>Fungi</taxon>
        <taxon>Dikarya</taxon>
        <taxon>Basidiomycota</taxon>
        <taxon>Agaricomycotina</taxon>
        <taxon>Agaricomycetes</taxon>
        <taxon>Agaricomycetidae</taxon>
        <taxon>Agaricales</taxon>
        <taxon>Marasmiineae</taxon>
        <taxon>Mycenaceae</taxon>
        <taxon>Mycena</taxon>
    </lineage>
</organism>
<dbReference type="EMBL" id="JARJCM010000049">
    <property type="protein sequence ID" value="KAJ7035584.1"/>
    <property type="molecule type" value="Genomic_DNA"/>
</dbReference>
<evidence type="ECO:0000259" key="10">
    <source>
        <dbReference type="Pfam" id="PF20255"/>
    </source>
</evidence>
<comment type="caution">
    <text evidence="11">The sequence shown here is derived from an EMBL/GenBank/DDBJ whole genome shotgun (WGS) entry which is preliminary data.</text>
</comment>
<dbReference type="Proteomes" id="UP001218188">
    <property type="component" value="Unassembled WGS sequence"/>
</dbReference>
<feature type="domain" description="DUF6606" evidence="10">
    <location>
        <begin position="14"/>
        <end position="301"/>
    </location>
</feature>
<dbReference type="InterPro" id="IPR022105">
    <property type="entry name" value="DUF3645"/>
</dbReference>
<evidence type="ECO:0000256" key="2">
    <source>
        <dbReference type="ARBA" id="ARBA00012759"/>
    </source>
</evidence>
<evidence type="ECO:0000259" key="8">
    <source>
        <dbReference type="Pfam" id="PF12340"/>
    </source>
</evidence>
<sequence length="3114" mass="352230">MPASLDYASLDYAINHLFLPPKLPQQDDSTNADSQRALLQHISACAESFCEGLQEDGIDSRVRACWRRLRDTLLCFAHLHDVPSIDKNDLEAVVNAMGVSGEYIPLPSSSIRDVLCFHITSQNAGVVLRRKPDEILVEFFQASPKATAVTETKGKLVIQYPSRPRLSIPCTAACVHSLSALLASLDSTPMPDTIPKTVKAGGAQAEHRDVRDIRYVSELFGGIARSLTPVERAESIAASTIFVTKRISDHVLWKDTLLPWRRWPKWLIIRVALQTTLAEWKVPDQYGYKVFIAFVLTKTLESAIAFNGVSTELLFIMNAKIATRMWKLRSFFDSTSPKPTNAPFPLQFILNVTNSVESRLRLRWKEVRKLEAQESTWTFTQFEAARRFTLPQSSSHFEAVKTRNSVLSNETTAFHPLLFEENLRTNGSKLEDYTPGVSSAELWLTLFNIENRLSTPSPVAFLSDLDRWLTYYNEMALSFKSRNPEVFSRIFLIVLELWVELDRNATRQFPLLLDYSPELVADDLEPLLLPELSQMRRLRNIENYLANRHARVRYPHLSVFKLSTDPNSLPFRHFTLDLGMQNGRDGIVLDATMRRNRKAEELRSMTDIHNTILEEMQRLEHLYTEFTDRWGNITRSHASNCDLCAKERKVRNLTILGFEWPLPEEDALNRLVAFELQVPQAFGIWRDATYRLARQYSNLEPERSSPEVVLRKYTGLKVHFAPHSRTARITIASTTKSFAQSHYNAHHFPCSEAEIIQNHPLRYQLWDDVAREWLPSVFPVVDIRAACTPTFPSGPYRSLTWAAVGTVHAPNDVIARQSQCPVELSYHEWENVGHLRAGVRLQWRNIILQLISGAIDLANPSVHLMFQQAAWQAETASADNGPYREAHFDLSQEDFGAQMLHVLDERLKSISGNWKEGWTAATLVVVACRLFSLTESKSVKQQVLTFLSSLRHVLFTWVRQVSALLNKPSELGSLSTPRADLVNRVLQLAASCRQTYTVGPESLQNIFRDHLAVSVFIQCAITLHTNIPQTINNVPSSLRYLLERDVVVAVEALPLLRNTIPGNADGLDDAILATWQGFRRDSAAWRVVGERWIACMTSDSSDRQVRSVYFNLLDGSLLVDGHAQGILPMEILEHSLFKTIFPNWSTLDIIPSTMKGMSYQSRDNIDGYEIHFQLDEDLIIRIRDGFNLVSEFIPPKYLQGDLPNDLITGMVHIFCERNENMYIHPAPSGWLPRAPVAWTLDLASRLVFSRSENMLDPRSSVVQQLARIFRPLEALETNLAVSIGVEKLHIKLPRYNLEFSVDPVAGHRLESKELPGFYVSGIQSIGTLIGLQNKLVLKSMNGEMAKVFIPEGQITISGGDSDHPTVTISPSPNVQHVKTFSYDIDDIVGRIVGDGSLTSWYRLAYLHIATTSHFPDPLLRRTGLQEGQEMLHSTQAFAFMALEAEHNEILQQILNLTPTREYYPAHLKSMETIEWHEFLPILVQCGRFVPLVNAIVDYARKQAMFHSSAPTCITAAYRGKIGLWDRADVRVSRLVSAAQIDACDTLLTPTRCGIAMAQNEMEALATARDAWNSTEKEQAVAQVAFMVGEWPKTVIEDNLWKHFTSWGKFTSEPVADDKIDNSRAWLQDPPSQVWFRLFHFCNSSLRRDTDQYGLMVAFAILAYRDDIPFQLIQPLLSIAANRFHSIPATSVDHAAMQIPMDTFDLGIGHTLTRDEVLKTVRGNSYTSHPDPSWLPRQDGESHWGWSQRREVIFSVRRDSQCNMLAGMIFVHWPRLPDVAAILPDSLTDANFTVRIADLRIAVQNLFTAKLRNRTLFESSRNLHRALNNARGFPPNNPIQSRSPMSLSITTPPPKFKPVTLRTLLSERGAPPFPKRSTTPVSAVPAGASKPPSSVRQLIGHLEKMAIDGPKSQYITDLSRCLDAFGRKNGGPSNLSRGDYQYDPEFDKAIRRALRPQTMFEQCLQHTGQWPSTAQQSFLQYLSRERWEGLPESWKVILRRYAEGLAARQQRRRTAVLDRFGLAGEGAGTRGGQGWDSSVYPDWLLVQLDADLFIRPLQAGIADKMMFPQSHNALMQLNMGEGKSSVIVPIISTALADGEQFVRVVVLKPLADQMFQLLKQRVCGLANRRLFYLPFSRDIPLDCSKIQTIFALFKECAESGVILPEHILSFQLMGLHAFTQSKNSNETRMLREVQNWLDVTARDILDESDEILNTRYQLIYTVGSSSPPDGRPWRWKITQTVFSLLQTVVKTIPEGLEVGAVVEPCQFPATRILTAEGGQFLLDSLIHVIVVEDGFQEWISFRNYSERLKILVFRFLRQPSISPQAERALREVSGDRFGYLLLLRGLLAHGVLILALREKRWRVDYGLDARRSMLAVPYRAKDSSAPRAEFGHPDMIIVLTCLSYYYSGLTDDQLDVTFRLLLHSDNPEAQYEEWVKGITALPASLANSHGLNLDDFEQKTQTIFPLLRFNKAVIDFYLAECVFPQEAREFQHKLTTNAWDLARKTKKSTTGFSGTNDNKYLLPLSIEQRDQPSQLHTNAQVLDYILRKENRAVIYTDCDDASGLLRRVAQQEPPVMVLLDVGAQVLELQNVDVAREWLNLDNRRDVEAAVYFDPSTDEIRVISRNGRIQPFASSLYKKQLEKTLVYLDEAHTRGTDFKFPPGSRAVVTLGPRLTKDKLVQGCMRMRRLGKDHSVLFFASAEIQTKITAKTGVRGKIDSMHVLLWTIQETCVQIRDNGALWANQGLNFDARTAALEEYRAGGSYDTTVAALQERESRTLEELYGVASRSQSEPTGMPLTQLQSAIMDKCQLLGIAPSDTALSEEQERELAHEKESEQEVERVPGAKALVHRNRDEGLRHFIRTGAISPSNSFISLEDCLARTSWISLLPPGKIFRGSKLFATEDFRDTIALSKKGLMDRYIRTVQWVVSSSKSDILILVSPFEANQCLPEIRRSKITYLHLYAPRVSRNASRPMDMLDSFTVPQERRVPISRQLIQELNLFAGQLFCANKPSMEEVCGILGLHFQSVSPELHGVIDSTGFVKNERARKALAIETCTFTSNPLPFFRELFGARRKGQGFALTHMGQMLRGNEPKDPSFEEVAVARGSCQEDSNVDMG</sequence>
<keyword evidence="12" id="KW-1185">Reference proteome</keyword>
<accession>A0AAD6SWY6</accession>
<protein>
    <recommendedName>
        <fullName evidence="2">ubiquitinyl hydrolase 1</fullName>
        <ecNumber evidence="2">3.4.19.12</ecNumber>
    </recommendedName>
</protein>
<name>A0AAD6SWY6_9AGAR</name>
<evidence type="ECO:0000313" key="11">
    <source>
        <dbReference type="EMBL" id="KAJ7035584.1"/>
    </source>
</evidence>
<gene>
    <name evidence="11" type="ORF">C8F04DRAFT_1000632</name>
</gene>
<comment type="catalytic activity">
    <reaction evidence="1">
        <text>Thiol-dependent hydrolysis of ester, thioester, amide, peptide and isopeptide bonds formed by the C-terminal Gly of ubiquitin (a 76-residue protein attached to proteins as an intracellular targeting signal).</text>
        <dbReference type="EC" id="3.4.19.12"/>
    </reaction>
</comment>
<evidence type="ECO:0000256" key="7">
    <source>
        <dbReference type="SAM" id="MobiDB-lite"/>
    </source>
</evidence>
<dbReference type="Pfam" id="PF12359">
    <property type="entry name" value="DUF3645"/>
    <property type="match status" value="1"/>
</dbReference>
<dbReference type="Pfam" id="PF12340">
    <property type="entry name" value="DUF3638"/>
    <property type="match status" value="1"/>
</dbReference>
<evidence type="ECO:0000256" key="1">
    <source>
        <dbReference type="ARBA" id="ARBA00000707"/>
    </source>
</evidence>
<feature type="region of interest" description="Disordered" evidence="7">
    <location>
        <begin position="1827"/>
        <end position="1851"/>
    </location>
</feature>
<keyword evidence="4" id="KW-0833">Ubl conjugation pathway</keyword>
<dbReference type="Pfam" id="PF20255">
    <property type="entry name" value="DUF6606"/>
    <property type="match status" value="1"/>
</dbReference>
<evidence type="ECO:0000313" key="12">
    <source>
        <dbReference type="Proteomes" id="UP001218188"/>
    </source>
</evidence>
<dbReference type="InterPro" id="IPR051346">
    <property type="entry name" value="OTU_Deubiquitinase"/>
</dbReference>
<reference evidence="11" key="1">
    <citation type="submission" date="2023-03" db="EMBL/GenBank/DDBJ databases">
        <title>Massive genome expansion in bonnet fungi (Mycena s.s.) driven by repeated elements and novel gene families across ecological guilds.</title>
        <authorList>
            <consortium name="Lawrence Berkeley National Laboratory"/>
            <person name="Harder C.B."/>
            <person name="Miyauchi S."/>
            <person name="Viragh M."/>
            <person name="Kuo A."/>
            <person name="Thoen E."/>
            <person name="Andreopoulos B."/>
            <person name="Lu D."/>
            <person name="Skrede I."/>
            <person name="Drula E."/>
            <person name="Henrissat B."/>
            <person name="Morin E."/>
            <person name="Kohler A."/>
            <person name="Barry K."/>
            <person name="LaButti K."/>
            <person name="Morin E."/>
            <person name="Salamov A."/>
            <person name="Lipzen A."/>
            <person name="Mereny Z."/>
            <person name="Hegedus B."/>
            <person name="Baldrian P."/>
            <person name="Stursova M."/>
            <person name="Weitz H."/>
            <person name="Taylor A."/>
            <person name="Grigoriev I.V."/>
            <person name="Nagy L.G."/>
            <person name="Martin F."/>
            <person name="Kauserud H."/>
        </authorList>
    </citation>
    <scope>NUCLEOTIDE SEQUENCE</scope>
    <source>
        <strain evidence="11">CBHHK200</strain>
    </source>
</reference>
<evidence type="ECO:0000256" key="6">
    <source>
        <dbReference type="ARBA" id="ARBA00022807"/>
    </source>
</evidence>
<proteinExistence type="predicted"/>
<keyword evidence="5" id="KW-0378">Hydrolase</keyword>
<keyword evidence="3" id="KW-0645">Protease</keyword>
<dbReference type="GO" id="GO:0006508">
    <property type="term" value="P:proteolysis"/>
    <property type="evidence" value="ECO:0007669"/>
    <property type="project" value="UniProtKB-KW"/>
</dbReference>
<dbReference type="PANTHER" id="PTHR13367">
    <property type="entry name" value="UBIQUITIN THIOESTERASE"/>
    <property type="match status" value="1"/>
</dbReference>
<evidence type="ECO:0000256" key="4">
    <source>
        <dbReference type="ARBA" id="ARBA00022786"/>
    </source>
</evidence>
<keyword evidence="6" id="KW-0788">Thiol protease</keyword>
<dbReference type="PANTHER" id="PTHR13367:SF33">
    <property type="entry name" value="P-LOOP CONTAINING NUCLEOSIDE TRIPHOSPHATE HYDROLASE PROTEIN"/>
    <property type="match status" value="1"/>
</dbReference>
<dbReference type="GO" id="GO:0004843">
    <property type="term" value="F:cysteine-type deubiquitinase activity"/>
    <property type="evidence" value="ECO:0007669"/>
    <property type="project" value="UniProtKB-EC"/>
</dbReference>
<dbReference type="InterPro" id="IPR046541">
    <property type="entry name" value="DUF6606"/>
</dbReference>
<feature type="domain" description="DUF3645" evidence="9">
    <location>
        <begin position="2367"/>
        <end position="2399"/>
    </location>
</feature>
<evidence type="ECO:0000256" key="3">
    <source>
        <dbReference type="ARBA" id="ARBA00022670"/>
    </source>
</evidence>
<dbReference type="EC" id="3.4.19.12" evidence="2"/>
<dbReference type="InterPro" id="IPR022099">
    <property type="entry name" value="DUF3638"/>
</dbReference>
<feature type="region of interest" description="Disordered" evidence="7">
    <location>
        <begin position="1866"/>
        <end position="1893"/>
    </location>
</feature>
<feature type="compositionally biased region" description="Polar residues" evidence="7">
    <location>
        <begin position="1837"/>
        <end position="1849"/>
    </location>
</feature>
<feature type="domain" description="DUF3638" evidence="8">
    <location>
        <begin position="2032"/>
        <end position="2250"/>
    </location>
</feature>